<name>A0ABM9C4D8_9BACL</name>
<gene>
    <name evidence="1" type="ORF">PAECIP111891_02452</name>
</gene>
<dbReference type="RefSeq" id="WP_236287392.1">
    <property type="nucleotide sequence ID" value="NZ_CAKMMW010000005.1"/>
</dbReference>
<accession>A0ABM9C4D8</accession>
<proteinExistence type="predicted"/>
<sequence length="90" mass="10440">MAYPVYLYKEFEDEEIVIYKFSINHYDSIIDNLDKFGRIQLNKKTKMITELTTIADVPSGLAQWVFNRAGTRIALCFRDGAFPNITEIIT</sequence>
<keyword evidence="2" id="KW-1185">Reference proteome</keyword>
<evidence type="ECO:0000313" key="1">
    <source>
        <dbReference type="EMBL" id="CAH1203864.1"/>
    </source>
</evidence>
<organism evidence="1 2">
    <name type="scientific">Paenibacillus allorhizoplanae</name>
    <dbReference type="NCBI Taxonomy" id="2905648"/>
    <lineage>
        <taxon>Bacteria</taxon>
        <taxon>Bacillati</taxon>
        <taxon>Bacillota</taxon>
        <taxon>Bacilli</taxon>
        <taxon>Bacillales</taxon>
        <taxon>Paenibacillaceae</taxon>
        <taxon>Paenibacillus</taxon>
    </lineage>
</organism>
<comment type="caution">
    <text evidence="1">The sequence shown here is derived from an EMBL/GenBank/DDBJ whole genome shotgun (WGS) entry which is preliminary data.</text>
</comment>
<dbReference type="Proteomes" id="UP000838821">
    <property type="component" value="Unassembled WGS sequence"/>
</dbReference>
<dbReference type="EMBL" id="CAKMMW010000005">
    <property type="protein sequence ID" value="CAH1203864.1"/>
    <property type="molecule type" value="Genomic_DNA"/>
</dbReference>
<reference evidence="1" key="1">
    <citation type="submission" date="2022-01" db="EMBL/GenBank/DDBJ databases">
        <authorList>
            <person name="Criscuolo A."/>
        </authorList>
    </citation>
    <scope>NUCLEOTIDE SEQUENCE</scope>
    <source>
        <strain evidence="1">CIP111891</strain>
    </source>
</reference>
<evidence type="ECO:0000313" key="2">
    <source>
        <dbReference type="Proteomes" id="UP000838821"/>
    </source>
</evidence>
<protein>
    <submittedName>
        <fullName evidence="1">Uncharacterized protein</fullName>
    </submittedName>
</protein>